<dbReference type="InterPro" id="IPR036890">
    <property type="entry name" value="HATPase_C_sf"/>
</dbReference>
<dbReference type="EMBL" id="AWXU01000049">
    <property type="protein sequence ID" value="KFN48735.1"/>
    <property type="molecule type" value="Genomic_DNA"/>
</dbReference>
<dbReference type="Pfam" id="PF14213">
    <property type="entry name" value="DUF4325"/>
    <property type="match status" value="1"/>
</dbReference>
<keyword evidence="3" id="KW-1185">Reference proteome</keyword>
<evidence type="ECO:0000313" key="2">
    <source>
        <dbReference type="EMBL" id="KFN48735.1"/>
    </source>
</evidence>
<protein>
    <recommendedName>
        <fullName evidence="1">DUF4325 domain-containing protein</fullName>
    </recommendedName>
</protein>
<dbReference type="SUPFAM" id="SSF55874">
    <property type="entry name" value="ATPase domain of HSP90 chaperone/DNA topoisomerase II/histidine kinase"/>
    <property type="match status" value="1"/>
</dbReference>
<dbReference type="Gene3D" id="3.30.565.10">
    <property type="entry name" value="Histidine kinase-like ATPase, C-terminal domain"/>
    <property type="match status" value="1"/>
</dbReference>
<dbReference type="eggNOG" id="COG4585">
    <property type="taxonomic scope" value="Bacteria"/>
</dbReference>
<proteinExistence type="predicted"/>
<dbReference type="OrthoDB" id="1778336at2"/>
<accession>A0A091BWL3</accession>
<feature type="domain" description="DUF4325" evidence="1">
    <location>
        <begin position="277"/>
        <end position="330"/>
    </location>
</feature>
<dbReference type="AlphaFoldDB" id="A0A091BWL3"/>
<dbReference type="InterPro" id="IPR025474">
    <property type="entry name" value="DUF4325"/>
</dbReference>
<dbReference type="Proteomes" id="UP000029391">
    <property type="component" value="Unassembled WGS sequence"/>
</dbReference>
<comment type="caution">
    <text evidence="2">The sequence shown here is derived from an EMBL/GenBank/DDBJ whole genome shotgun (WGS) entry which is preliminary data.</text>
</comment>
<reference evidence="2 3" key="1">
    <citation type="submission" date="2013-09" db="EMBL/GenBank/DDBJ databases">
        <title>Genome sequencing of Arenimonas composti.</title>
        <authorList>
            <person name="Chen F."/>
            <person name="Wang G."/>
        </authorList>
    </citation>
    <scope>NUCLEOTIDE SEQUENCE [LARGE SCALE GENOMIC DNA]</scope>
    <source>
        <strain evidence="2 3">TR7-09</strain>
    </source>
</reference>
<dbReference type="RefSeq" id="WP_081683447.1">
    <property type="nucleotide sequence ID" value="NZ_AUFF01000012.1"/>
</dbReference>
<evidence type="ECO:0000313" key="3">
    <source>
        <dbReference type="Proteomes" id="UP000029391"/>
    </source>
</evidence>
<evidence type="ECO:0000259" key="1">
    <source>
        <dbReference type="Pfam" id="PF14213"/>
    </source>
</evidence>
<organism evidence="2 3">
    <name type="scientific">Arenimonas composti TR7-09 = DSM 18010</name>
    <dbReference type="NCBI Taxonomy" id="1121013"/>
    <lineage>
        <taxon>Bacteria</taxon>
        <taxon>Pseudomonadati</taxon>
        <taxon>Pseudomonadota</taxon>
        <taxon>Gammaproteobacteria</taxon>
        <taxon>Lysobacterales</taxon>
        <taxon>Lysobacteraceae</taxon>
        <taxon>Arenimonas</taxon>
    </lineage>
</organism>
<name>A0A091BWL3_9GAMM</name>
<gene>
    <name evidence="2" type="ORF">P873_13845</name>
</gene>
<sequence>MARPSRRHEIDSALLAAVGAHPRDLVRVVMNALGLSRPQVLARVDALIDAGFLARDDNPTRPSYRHGPRRRHSFTRAVAGAEEHVLWEHQLAPLLAGLPRNVYDICHYGFTEMVNNVVDHSGGRRLVTSVDLEPGRVAITVQDDGVGIFRKISRHLALPDERLALLELAKGKLTTDPRRHSGEGVFFTSRVFDHFMILSGGLSFDHDHRHPEDVLFDDDDGSEGTTVVMEIADDSRRTCAGVFARFSSGPEDYSFARTIVPVRMAGLGDGNLVSRSQARRVLQRVDRFRIVVFDFAAVTAIGQGFADEIFRVFAAGHPEVELEFINADAAVVAMIRRAQAAAAESWRIEEAQGDLFEEPKP</sequence>
<dbReference type="STRING" id="1121013.GCA_000426365_02679"/>